<name>A0A382N564_9ZZZZ</name>
<dbReference type="Pfam" id="PF04965">
    <property type="entry name" value="GPW_gp25"/>
    <property type="match status" value="1"/>
</dbReference>
<evidence type="ECO:0000259" key="1">
    <source>
        <dbReference type="Pfam" id="PF04965"/>
    </source>
</evidence>
<evidence type="ECO:0000313" key="2">
    <source>
        <dbReference type="EMBL" id="SVC56283.1"/>
    </source>
</evidence>
<proteinExistence type="predicted"/>
<dbReference type="InterPro" id="IPR007048">
    <property type="entry name" value="IraD/Gp25-like"/>
</dbReference>
<dbReference type="AlphaFoldDB" id="A0A382N564"/>
<dbReference type="EMBL" id="UINC01098062">
    <property type="protein sequence ID" value="SVC56283.1"/>
    <property type="molecule type" value="Genomic_DNA"/>
</dbReference>
<dbReference type="Gene3D" id="3.10.450.40">
    <property type="match status" value="1"/>
</dbReference>
<feature type="domain" description="IraD/Gp25-like" evidence="1">
    <location>
        <begin position="28"/>
        <end position="97"/>
    </location>
</feature>
<organism evidence="2">
    <name type="scientific">marine metagenome</name>
    <dbReference type="NCBI Taxonomy" id="408172"/>
    <lineage>
        <taxon>unclassified sequences</taxon>
        <taxon>metagenomes</taxon>
        <taxon>ecological metagenomes</taxon>
    </lineage>
</organism>
<accession>A0A382N564</accession>
<dbReference type="SUPFAM" id="SSF160719">
    <property type="entry name" value="gpW/gp25-like"/>
    <property type="match status" value="1"/>
</dbReference>
<sequence length="129" mass="14878">MTTGYKGFSTYNKNFSNSFTISGFELAKQDLINHFNIRRGEKLHNPEFGSIIWDSLYEPLTEEIVNEIEEDIKTIVAYDPRIEAESILVEQYENGLLIEMQLNYIPDQIMENLLINFSNTTTQATLSTT</sequence>
<protein>
    <recommendedName>
        <fullName evidence="1">IraD/Gp25-like domain-containing protein</fullName>
    </recommendedName>
</protein>
<reference evidence="2" key="1">
    <citation type="submission" date="2018-05" db="EMBL/GenBank/DDBJ databases">
        <authorList>
            <person name="Lanie J.A."/>
            <person name="Ng W.-L."/>
            <person name="Kazmierczak K.M."/>
            <person name="Andrzejewski T.M."/>
            <person name="Davidsen T.M."/>
            <person name="Wayne K.J."/>
            <person name="Tettelin H."/>
            <person name="Glass J.I."/>
            <person name="Rusch D."/>
            <person name="Podicherti R."/>
            <person name="Tsui H.-C.T."/>
            <person name="Winkler M.E."/>
        </authorList>
    </citation>
    <scope>NUCLEOTIDE SEQUENCE</scope>
</reference>
<gene>
    <name evidence="2" type="ORF">METZ01_LOCUS309137</name>
</gene>